<dbReference type="Gene3D" id="3.40.50.1970">
    <property type="match status" value="1"/>
</dbReference>
<dbReference type="Pfam" id="PF01761">
    <property type="entry name" value="DHQ_synthase"/>
    <property type="match status" value="1"/>
</dbReference>
<evidence type="ECO:0000256" key="1">
    <source>
        <dbReference type="ARBA" id="ARBA00001911"/>
    </source>
</evidence>
<dbReference type="Gene3D" id="1.20.1090.10">
    <property type="entry name" value="Dehydroquinate synthase-like - alpha domain"/>
    <property type="match status" value="1"/>
</dbReference>
<organism evidence="9 10">
    <name type="scientific">Candidatus Protoclostridium stercorigallinarum</name>
    <dbReference type="NCBI Taxonomy" id="2838741"/>
    <lineage>
        <taxon>Bacteria</taxon>
        <taxon>Bacillati</taxon>
        <taxon>Bacillota</taxon>
        <taxon>Clostridia</taxon>
        <taxon>Candidatus Protoclostridium</taxon>
    </lineage>
</organism>
<dbReference type="EMBL" id="DXHS01000048">
    <property type="protein sequence ID" value="HIW02235.1"/>
    <property type="molecule type" value="Genomic_DNA"/>
</dbReference>
<reference evidence="9" key="2">
    <citation type="submission" date="2021-04" db="EMBL/GenBank/DDBJ databases">
        <authorList>
            <person name="Gilroy R."/>
        </authorList>
    </citation>
    <scope>NUCLEOTIDE SEQUENCE</scope>
    <source>
        <strain evidence="9">12435</strain>
    </source>
</reference>
<evidence type="ECO:0000313" key="9">
    <source>
        <dbReference type="EMBL" id="HIW02235.1"/>
    </source>
</evidence>
<evidence type="ECO:0000256" key="6">
    <source>
        <dbReference type="ARBA" id="ARBA00023285"/>
    </source>
</evidence>
<dbReference type="InterPro" id="IPR056179">
    <property type="entry name" value="DHQS_C"/>
</dbReference>
<protein>
    <submittedName>
        <fullName evidence="9">3-dehydroquinate synthase</fullName>
    </submittedName>
</protein>
<dbReference type="Proteomes" id="UP000823990">
    <property type="component" value="Unassembled WGS sequence"/>
</dbReference>
<dbReference type="GO" id="GO:0003856">
    <property type="term" value="F:3-dehydroquinate synthase activity"/>
    <property type="evidence" value="ECO:0007669"/>
    <property type="project" value="TreeGrafter"/>
</dbReference>
<dbReference type="PANTHER" id="PTHR43622:SF1">
    <property type="entry name" value="3-DEHYDROQUINATE SYNTHASE"/>
    <property type="match status" value="1"/>
</dbReference>
<evidence type="ECO:0000256" key="5">
    <source>
        <dbReference type="ARBA" id="ARBA00023239"/>
    </source>
</evidence>
<accession>A0A9D1Q0D8</accession>
<keyword evidence="3" id="KW-0479">Metal-binding</keyword>
<dbReference type="SUPFAM" id="SSF56796">
    <property type="entry name" value="Dehydroquinate synthase-like"/>
    <property type="match status" value="1"/>
</dbReference>
<evidence type="ECO:0000256" key="4">
    <source>
        <dbReference type="ARBA" id="ARBA00023027"/>
    </source>
</evidence>
<dbReference type="InterPro" id="IPR030960">
    <property type="entry name" value="DHQS/DOIS_N"/>
</dbReference>
<keyword evidence="6" id="KW-0170">Cobalt</keyword>
<gene>
    <name evidence="9" type="ORF">H9892_02720</name>
</gene>
<comment type="cofactor">
    <cofactor evidence="2">
        <name>Co(2+)</name>
        <dbReference type="ChEBI" id="CHEBI:48828"/>
    </cofactor>
</comment>
<evidence type="ECO:0000259" key="7">
    <source>
        <dbReference type="Pfam" id="PF01761"/>
    </source>
</evidence>
<dbReference type="InterPro" id="IPR030963">
    <property type="entry name" value="DHQ_synth_fam"/>
</dbReference>
<evidence type="ECO:0000259" key="8">
    <source>
        <dbReference type="Pfam" id="PF24621"/>
    </source>
</evidence>
<dbReference type="GO" id="GO:0046872">
    <property type="term" value="F:metal ion binding"/>
    <property type="evidence" value="ECO:0007669"/>
    <property type="project" value="UniProtKB-KW"/>
</dbReference>
<comment type="cofactor">
    <cofactor evidence="1">
        <name>NAD(+)</name>
        <dbReference type="ChEBI" id="CHEBI:57540"/>
    </cofactor>
</comment>
<dbReference type="PIRSF" id="PIRSF001455">
    <property type="entry name" value="DHQ_synth"/>
    <property type="match status" value="1"/>
</dbReference>
<dbReference type="GO" id="GO:0009073">
    <property type="term" value="P:aromatic amino acid family biosynthetic process"/>
    <property type="evidence" value="ECO:0007669"/>
    <property type="project" value="InterPro"/>
</dbReference>
<evidence type="ECO:0000256" key="3">
    <source>
        <dbReference type="ARBA" id="ARBA00022723"/>
    </source>
</evidence>
<sequence length="332" mass="35959">MNKARITDKISAAEKALAGDNVYAVTDANVFDLYPSLFAGVRHTVIGAGEKYKTLATVGVIIEDMVEAGCDRQTTLVAVGGGVTGDTAGYAAASFMRGVKWINVPTTLLAMVDSGIGGKTGVDVGGYKNVAGAFHMPDGVIVCRDFLRTLPEREWLCGCGEMVKHALLDKDIYAETVKNIDDLLSRGKSAGRLIEMSVRYKESVTEADFREGGLRKRLNAGHTVGHAVERLDGFRLSHGEYVALGLRAEAGMFADELDKDYYSSVCDMCRKVCRHRFPLLDIADITATARTDKKNTRGNIVIELPLGGGRVKEKTLSPEEFERRLSACLSAL</sequence>
<reference evidence="9" key="1">
    <citation type="journal article" date="2021" name="PeerJ">
        <title>Extensive microbial diversity within the chicken gut microbiome revealed by metagenomics and culture.</title>
        <authorList>
            <person name="Gilroy R."/>
            <person name="Ravi A."/>
            <person name="Getino M."/>
            <person name="Pursley I."/>
            <person name="Horton D.L."/>
            <person name="Alikhan N.F."/>
            <person name="Baker D."/>
            <person name="Gharbi K."/>
            <person name="Hall N."/>
            <person name="Watson M."/>
            <person name="Adriaenssens E.M."/>
            <person name="Foster-Nyarko E."/>
            <person name="Jarju S."/>
            <person name="Secka A."/>
            <person name="Antonio M."/>
            <person name="Oren A."/>
            <person name="Chaudhuri R.R."/>
            <person name="La Ragione R."/>
            <person name="Hildebrand F."/>
            <person name="Pallen M.J."/>
        </authorList>
    </citation>
    <scope>NUCLEOTIDE SEQUENCE</scope>
    <source>
        <strain evidence="9">12435</strain>
    </source>
</reference>
<keyword evidence="4" id="KW-0520">NAD</keyword>
<dbReference type="CDD" id="cd08195">
    <property type="entry name" value="DHQS"/>
    <property type="match status" value="1"/>
</dbReference>
<proteinExistence type="predicted"/>
<comment type="caution">
    <text evidence="9">The sequence shown here is derived from an EMBL/GenBank/DDBJ whole genome shotgun (WGS) entry which is preliminary data.</text>
</comment>
<dbReference type="Pfam" id="PF24621">
    <property type="entry name" value="DHQS_C"/>
    <property type="match status" value="1"/>
</dbReference>
<dbReference type="AlphaFoldDB" id="A0A9D1Q0D8"/>
<feature type="domain" description="3-dehydroquinate synthase N-terminal" evidence="7">
    <location>
        <begin position="45"/>
        <end position="155"/>
    </location>
</feature>
<feature type="domain" description="3-dehydroquinate synthase C-terminal" evidence="8">
    <location>
        <begin position="158"/>
        <end position="295"/>
    </location>
</feature>
<dbReference type="InterPro" id="IPR050071">
    <property type="entry name" value="Dehydroquinate_synthase"/>
</dbReference>
<dbReference type="PANTHER" id="PTHR43622">
    <property type="entry name" value="3-DEHYDROQUINATE SYNTHASE"/>
    <property type="match status" value="1"/>
</dbReference>
<name>A0A9D1Q0D8_9FIRM</name>
<evidence type="ECO:0000313" key="10">
    <source>
        <dbReference type="Proteomes" id="UP000823990"/>
    </source>
</evidence>
<keyword evidence="5" id="KW-0456">Lyase</keyword>
<evidence type="ECO:0000256" key="2">
    <source>
        <dbReference type="ARBA" id="ARBA00001941"/>
    </source>
</evidence>